<evidence type="ECO:0000256" key="1">
    <source>
        <dbReference type="ARBA" id="ARBA00000847"/>
    </source>
</evidence>
<name>A0ABZ1CEM9_9BACT</name>
<evidence type="ECO:0000256" key="2">
    <source>
        <dbReference type="ARBA" id="ARBA00001946"/>
    </source>
</evidence>
<dbReference type="SUPFAM" id="SSF55811">
    <property type="entry name" value="Nudix"/>
    <property type="match status" value="1"/>
</dbReference>
<reference evidence="10 11" key="2">
    <citation type="submission" date="2023-12" db="EMBL/GenBank/DDBJ databases">
        <title>Description of an unclassified Opitutus bacterium of Verrucomicrobiota.</title>
        <authorList>
            <person name="Zhang D.-F."/>
        </authorList>
    </citation>
    <scope>NUCLEOTIDE SEQUENCE [LARGE SCALE GENOMIC DNA]</scope>
    <source>
        <strain evidence="10 11">WL0086</strain>
    </source>
</reference>
<dbReference type="Pfam" id="PF00293">
    <property type="entry name" value="NUDIX"/>
    <property type="match status" value="1"/>
</dbReference>
<evidence type="ECO:0000259" key="9">
    <source>
        <dbReference type="PROSITE" id="PS51462"/>
    </source>
</evidence>
<dbReference type="PROSITE" id="PS51462">
    <property type="entry name" value="NUDIX"/>
    <property type="match status" value="1"/>
</dbReference>
<dbReference type="RefSeq" id="WP_221032210.1">
    <property type="nucleotide sequence ID" value="NZ_CP139781.1"/>
</dbReference>
<gene>
    <name evidence="10" type="ORF">K1X11_010065</name>
</gene>
<dbReference type="Proteomes" id="UP000738431">
    <property type="component" value="Chromosome"/>
</dbReference>
<evidence type="ECO:0000256" key="8">
    <source>
        <dbReference type="RuleBase" id="RU003476"/>
    </source>
</evidence>
<dbReference type="PRINTS" id="PR00502">
    <property type="entry name" value="NUDIXFAMILY"/>
</dbReference>
<evidence type="ECO:0000313" key="11">
    <source>
        <dbReference type="Proteomes" id="UP000738431"/>
    </source>
</evidence>
<feature type="domain" description="Nudix hydrolase" evidence="9">
    <location>
        <begin position="46"/>
        <end position="185"/>
    </location>
</feature>
<evidence type="ECO:0000256" key="7">
    <source>
        <dbReference type="ARBA" id="ARBA00032272"/>
    </source>
</evidence>
<dbReference type="PROSITE" id="PS00893">
    <property type="entry name" value="NUDIX_BOX"/>
    <property type="match status" value="1"/>
</dbReference>
<dbReference type="EMBL" id="CP139781">
    <property type="protein sequence ID" value="WRQ89752.1"/>
    <property type="molecule type" value="Genomic_DNA"/>
</dbReference>
<sequence length="195" mass="21755">MSASTDPRPWQRTDDRTLLHTRVFDVRSSRFRHPGRADAKEFFVIDAPDWAVVLPMTPQGELVMVRQFRFGMEGLSLELPGGVIERGEDPAQAAVRELAEETGYTGAAPTVLGSVHPNPAIQSNRAHVILVPEVQLTADLKWDADEEMSIALVPVQEVLQRARAGEVTHALMLNGLFLLEPWWREQGKKRGWAGI</sequence>
<comment type="cofactor">
    <cofactor evidence="2">
        <name>Mg(2+)</name>
        <dbReference type="ChEBI" id="CHEBI:18420"/>
    </cofactor>
</comment>
<dbReference type="Gene3D" id="3.90.79.10">
    <property type="entry name" value="Nucleoside Triphosphate Pyrophosphohydrolase"/>
    <property type="match status" value="1"/>
</dbReference>
<evidence type="ECO:0000256" key="6">
    <source>
        <dbReference type="ARBA" id="ARBA00032162"/>
    </source>
</evidence>
<dbReference type="PANTHER" id="PTHR11839:SF18">
    <property type="entry name" value="NUDIX HYDROLASE DOMAIN-CONTAINING PROTEIN"/>
    <property type="match status" value="1"/>
</dbReference>
<dbReference type="PANTHER" id="PTHR11839">
    <property type="entry name" value="UDP/ADP-SUGAR PYROPHOSPHATASE"/>
    <property type="match status" value="1"/>
</dbReference>
<comment type="similarity">
    <text evidence="3">Belongs to the Nudix hydrolase family. NudK subfamily.</text>
</comment>
<dbReference type="GO" id="GO:0016787">
    <property type="term" value="F:hydrolase activity"/>
    <property type="evidence" value="ECO:0007669"/>
    <property type="project" value="UniProtKB-KW"/>
</dbReference>
<accession>A0ABZ1CEM9</accession>
<evidence type="ECO:0000313" key="10">
    <source>
        <dbReference type="EMBL" id="WRQ89752.1"/>
    </source>
</evidence>
<dbReference type="InterPro" id="IPR020476">
    <property type="entry name" value="Nudix_hydrolase"/>
</dbReference>
<organism evidence="10 11">
    <name type="scientific">Actomonas aquatica</name>
    <dbReference type="NCBI Taxonomy" id="2866162"/>
    <lineage>
        <taxon>Bacteria</taxon>
        <taxon>Pseudomonadati</taxon>
        <taxon>Verrucomicrobiota</taxon>
        <taxon>Opitutia</taxon>
        <taxon>Opitutales</taxon>
        <taxon>Opitutaceae</taxon>
        <taxon>Actomonas</taxon>
    </lineage>
</organism>
<evidence type="ECO:0000256" key="5">
    <source>
        <dbReference type="ARBA" id="ARBA00022801"/>
    </source>
</evidence>
<keyword evidence="11" id="KW-1185">Reference proteome</keyword>
<protein>
    <recommendedName>
        <fullName evidence="4">GDP-mannose pyrophosphatase</fullName>
    </recommendedName>
    <alternativeName>
        <fullName evidence="6">GDP-mannose hydrolase</fullName>
    </alternativeName>
    <alternativeName>
        <fullName evidence="7">GDPMK</fullName>
    </alternativeName>
</protein>
<dbReference type="InterPro" id="IPR015797">
    <property type="entry name" value="NUDIX_hydrolase-like_dom_sf"/>
</dbReference>
<reference evidence="10 11" key="1">
    <citation type="submission" date="2021-08" db="EMBL/GenBank/DDBJ databases">
        <authorList>
            <person name="Zhang D."/>
            <person name="Zhang A."/>
            <person name="Wang L."/>
        </authorList>
    </citation>
    <scope>NUCLEOTIDE SEQUENCE [LARGE SCALE GENOMIC DNA]</scope>
    <source>
        <strain evidence="10 11">WL0086</strain>
    </source>
</reference>
<dbReference type="CDD" id="cd03424">
    <property type="entry name" value="NUDIX_ADPRase_Nudt5_UGPPase_Nudt14"/>
    <property type="match status" value="1"/>
</dbReference>
<evidence type="ECO:0000256" key="4">
    <source>
        <dbReference type="ARBA" id="ARBA00016377"/>
    </source>
</evidence>
<evidence type="ECO:0000256" key="3">
    <source>
        <dbReference type="ARBA" id="ARBA00007275"/>
    </source>
</evidence>
<dbReference type="InterPro" id="IPR000086">
    <property type="entry name" value="NUDIX_hydrolase_dom"/>
</dbReference>
<proteinExistence type="inferred from homology"/>
<dbReference type="InterPro" id="IPR020084">
    <property type="entry name" value="NUDIX_hydrolase_CS"/>
</dbReference>
<comment type="catalytic activity">
    <reaction evidence="1">
        <text>GDP-alpha-D-mannose + H2O = alpha-D-mannose 1-phosphate + GMP + 2 H(+)</text>
        <dbReference type="Rhea" id="RHEA:27978"/>
        <dbReference type="ChEBI" id="CHEBI:15377"/>
        <dbReference type="ChEBI" id="CHEBI:15378"/>
        <dbReference type="ChEBI" id="CHEBI:57527"/>
        <dbReference type="ChEBI" id="CHEBI:58115"/>
        <dbReference type="ChEBI" id="CHEBI:58409"/>
    </reaction>
</comment>
<keyword evidence="5 8" id="KW-0378">Hydrolase</keyword>